<comment type="caution">
    <text evidence="1">The sequence shown here is derived from an EMBL/GenBank/DDBJ whole genome shotgun (WGS) entry which is preliminary data.</text>
</comment>
<dbReference type="eggNOG" id="COG2067">
    <property type="taxonomic scope" value="Bacteria"/>
</dbReference>
<sequence length="322" mass="34219">MTLLLSAQATVADVEAPFPTANRSPLILPLGLPDARGAALLPAGALEFRSTLEFANTSLNEPSLCGDDCSLTLDGETARLALGMRRGLAGGWEASAVLPLLRHSGGFLDSAIEGWHDVFSLPNGDRDQYPQDRLRFQYRPESGGVALADTVSGIGDLQLGIARQLGERFALRGQLKLPSGDTGDLTGSGGTDAALSLHFSSNGNDAGATAGRRLYAHLSGGVLFGEDGKLLPEARERWLAFGSATLGWRASEHWHLKVQVDGHSAAWDSPREALGDPSAQLVVGATGQLGKHWLVDLAFSEDIVVERSPDIVFHLGLRWQMP</sequence>
<protein>
    <recommendedName>
        <fullName evidence="3">DUF3187 family protein</fullName>
    </recommendedName>
</protein>
<name>A0A095VNV8_9GAMM</name>
<dbReference type="PATRIC" id="fig|1265313.6.peg.2579"/>
<dbReference type="STRING" id="1265313.HRUBRA_02616"/>
<dbReference type="HOGENOM" id="CLU_825761_0_0_6"/>
<accession>A0A095VNV8</accession>
<dbReference type="Proteomes" id="UP000029640">
    <property type="component" value="Unassembled WGS sequence"/>
</dbReference>
<evidence type="ECO:0000313" key="1">
    <source>
        <dbReference type="EMBL" id="KGE02803.1"/>
    </source>
</evidence>
<keyword evidence="2" id="KW-1185">Reference proteome</keyword>
<evidence type="ECO:0000313" key="2">
    <source>
        <dbReference type="Proteomes" id="UP000029640"/>
    </source>
</evidence>
<dbReference type="EMBL" id="AUVB01000083">
    <property type="protein sequence ID" value="KGE02803.1"/>
    <property type="molecule type" value="Genomic_DNA"/>
</dbReference>
<evidence type="ECO:0008006" key="3">
    <source>
        <dbReference type="Google" id="ProtNLM"/>
    </source>
</evidence>
<dbReference type="AlphaFoldDB" id="A0A095VNV8"/>
<gene>
    <name evidence="1" type="ORF">HRUBRA_02616</name>
</gene>
<proteinExistence type="predicted"/>
<dbReference type="Pfam" id="PF11383">
    <property type="entry name" value="DUF3187"/>
    <property type="match status" value="1"/>
</dbReference>
<organism evidence="1 2">
    <name type="scientific">Pseudohaliea rubra DSM 19751</name>
    <dbReference type="NCBI Taxonomy" id="1265313"/>
    <lineage>
        <taxon>Bacteria</taxon>
        <taxon>Pseudomonadati</taxon>
        <taxon>Pseudomonadota</taxon>
        <taxon>Gammaproteobacteria</taxon>
        <taxon>Cellvibrionales</taxon>
        <taxon>Halieaceae</taxon>
        <taxon>Pseudohaliea</taxon>
    </lineage>
</organism>
<reference evidence="1 2" key="1">
    <citation type="journal article" date="2014" name="Genome Announc.">
        <title>Genome Sequence of Gammaproteobacterial Pseudohaliea rubra Type Strain DSM 19751, Isolated from Coastal Seawater of the Mediterranean Sea.</title>
        <authorList>
            <person name="Spring S."/>
            <person name="Fiebig A."/>
            <person name="Riedel T."/>
            <person name="Goker M."/>
            <person name="Klenk H.P."/>
        </authorList>
    </citation>
    <scope>NUCLEOTIDE SEQUENCE [LARGE SCALE GENOMIC DNA]</scope>
    <source>
        <strain evidence="1 2">DSM 19751</strain>
    </source>
</reference>
<dbReference type="InterPro" id="IPR021523">
    <property type="entry name" value="DUF3187"/>
</dbReference>
<dbReference type="RefSeq" id="WP_161787618.1">
    <property type="nucleotide sequence ID" value="NZ_KN234802.1"/>
</dbReference>